<protein>
    <submittedName>
        <fullName evidence="1">Uncharacterized protein</fullName>
    </submittedName>
</protein>
<evidence type="ECO:0000313" key="2">
    <source>
        <dbReference type="Proteomes" id="UP000321230"/>
    </source>
</evidence>
<reference evidence="1 2" key="1">
    <citation type="submission" date="2019-07" db="EMBL/GenBank/DDBJ databases">
        <title>Whole genome shotgun sequence of Gluconobacter wancherniae NBRC 103581.</title>
        <authorList>
            <person name="Hosoyama A."/>
            <person name="Uohara A."/>
            <person name="Ohji S."/>
            <person name="Ichikawa N."/>
        </authorList>
    </citation>
    <scope>NUCLEOTIDE SEQUENCE [LARGE SCALE GENOMIC DNA]</scope>
    <source>
        <strain evidence="1 2">NBRC 103581</strain>
    </source>
</reference>
<sequence>MRTGYLRLRIHCLRWRAEYAIRAAIALKRLADRFTAVADRLERRIAEMGDGR</sequence>
<name>A0A511B039_9PROT</name>
<comment type="caution">
    <text evidence="1">The sequence shown here is derived from an EMBL/GenBank/DDBJ whole genome shotgun (WGS) entry which is preliminary data.</text>
</comment>
<dbReference type="Proteomes" id="UP000321230">
    <property type="component" value="Unassembled WGS sequence"/>
</dbReference>
<evidence type="ECO:0000313" key="1">
    <source>
        <dbReference type="EMBL" id="GEK93182.1"/>
    </source>
</evidence>
<organism evidence="1 2">
    <name type="scientific">Gluconobacter wancherniae NBRC 103581</name>
    <dbReference type="NCBI Taxonomy" id="656744"/>
    <lineage>
        <taxon>Bacteria</taxon>
        <taxon>Pseudomonadati</taxon>
        <taxon>Pseudomonadota</taxon>
        <taxon>Alphaproteobacteria</taxon>
        <taxon>Acetobacterales</taxon>
        <taxon>Acetobacteraceae</taxon>
        <taxon>Gluconobacter</taxon>
    </lineage>
</organism>
<gene>
    <name evidence="1" type="ORF">GWA01_09520</name>
</gene>
<accession>A0A511B039</accession>
<dbReference type="EMBL" id="BJUZ01000001">
    <property type="protein sequence ID" value="GEK93182.1"/>
    <property type="molecule type" value="Genomic_DNA"/>
</dbReference>
<dbReference type="AlphaFoldDB" id="A0A511B039"/>
<proteinExistence type="predicted"/>
<keyword evidence="2" id="KW-1185">Reference proteome</keyword>